<name>A0A564Y6D4_HYMDI</name>
<protein>
    <submittedName>
        <fullName evidence="1">Uncharacterized protein</fullName>
    </submittedName>
</protein>
<dbReference type="EMBL" id="CABIJS010000110">
    <property type="protein sequence ID" value="VUZ42865.1"/>
    <property type="molecule type" value="Genomic_DNA"/>
</dbReference>
<reference evidence="1 2" key="1">
    <citation type="submission" date="2019-07" db="EMBL/GenBank/DDBJ databases">
        <authorList>
            <person name="Jastrzebski P J."/>
            <person name="Paukszto L."/>
            <person name="Jastrzebski P J."/>
        </authorList>
    </citation>
    <scope>NUCLEOTIDE SEQUENCE [LARGE SCALE GENOMIC DNA]</scope>
    <source>
        <strain evidence="1 2">WMS-il1</strain>
    </source>
</reference>
<organism evidence="1 2">
    <name type="scientific">Hymenolepis diminuta</name>
    <name type="common">Rat tapeworm</name>
    <dbReference type="NCBI Taxonomy" id="6216"/>
    <lineage>
        <taxon>Eukaryota</taxon>
        <taxon>Metazoa</taxon>
        <taxon>Spiralia</taxon>
        <taxon>Lophotrochozoa</taxon>
        <taxon>Platyhelminthes</taxon>
        <taxon>Cestoda</taxon>
        <taxon>Eucestoda</taxon>
        <taxon>Cyclophyllidea</taxon>
        <taxon>Hymenolepididae</taxon>
        <taxon>Hymenolepis</taxon>
    </lineage>
</organism>
<dbReference type="AlphaFoldDB" id="A0A564Y6D4"/>
<gene>
    <name evidence="1" type="ORF">WMSIL1_LOCUS3525</name>
</gene>
<evidence type="ECO:0000313" key="1">
    <source>
        <dbReference type="EMBL" id="VUZ42865.1"/>
    </source>
</evidence>
<dbReference type="Proteomes" id="UP000321570">
    <property type="component" value="Unassembled WGS sequence"/>
</dbReference>
<proteinExistence type="predicted"/>
<sequence length="83" mass="9681">MDSCHNHQVARRKYLLCGDRQEHLSLRSQTTQTMKICFIELKGRYFLNSLDRVKILCPMPVALRCIIVNILPVSQTEIHLIKT</sequence>
<evidence type="ECO:0000313" key="2">
    <source>
        <dbReference type="Proteomes" id="UP000321570"/>
    </source>
</evidence>
<accession>A0A564Y6D4</accession>
<keyword evidence="2" id="KW-1185">Reference proteome</keyword>